<accession>A0A922FJT7</accession>
<gene>
    <name evidence="3" type="ORF">I3842_03G134500</name>
</gene>
<feature type="region of interest" description="Disordered" evidence="1">
    <location>
        <begin position="414"/>
        <end position="449"/>
    </location>
</feature>
<evidence type="ECO:0000256" key="1">
    <source>
        <dbReference type="SAM" id="MobiDB-lite"/>
    </source>
</evidence>
<feature type="compositionally biased region" description="Basic and acidic residues" evidence="1">
    <location>
        <begin position="166"/>
        <end position="176"/>
    </location>
</feature>
<dbReference type="InterPro" id="IPR034257">
    <property type="entry name" value="Acinus_RRM"/>
</dbReference>
<dbReference type="EMBL" id="CM031827">
    <property type="protein sequence ID" value="KAG6721885.1"/>
    <property type="molecule type" value="Genomic_DNA"/>
</dbReference>
<dbReference type="PANTHER" id="PTHR47031:SF3">
    <property type="entry name" value="SAP DOMAIN-CONTAINING PROTEIN"/>
    <property type="match status" value="1"/>
</dbReference>
<dbReference type="InterPro" id="IPR003034">
    <property type="entry name" value="SAP_dom"/>
</dbReference>
<feature type="compositionally biased region" description="Polar residues" evidence="1">
    <location>
        <begin position="581"/>
        <end position="616"/>
    </location>
</feature>
<dbReference type="PANTHER" id="PTHR47031">
    <property type="entry name" value="SAP DNA-BINDING DOMAIN-CONTAINING PROTEIN"/>
    <property type="match status" value="1"/>
</dbReference>
<reference evidence="3" key="1">
    <citation type="submission" date="2021-01" db="EMBL/GenBank/DDBJ databases">
        <authorList>
            <person name="Lovell J.T."/>
            <person name="Bentley N."/>
            <person name="Bhattarai G."/>
            <person name="Jenkins J.W."/>
            <person name="Sreedasyam A."/>
            <person name="Alarcon Y."/>
            <person name="Bock C."/>
            <person name="Boston L."/>
            <person name="Carlson J."/>
            <person name="Cervantes K."/>
            <person name="Clermont K."/>
            <person name="Krom N."/>
            <person name="Kubenka K."/>
            <person name="Mamidi S."/>
            <person name="Mattison C."/>
            <person name="Monteros M."/>
            <person name="Pisani C."/>
            <person name="Plott C."/>
            <person name="Rajasekar S."/>
            <person name="Rhein H.S."/>
            <person name="Rohla C."/>
            <person name="Song M."/>
            <person name="Hilaire R.S."/>
            <person name="Shu S."/>
            <person name="Wells L."/>
            <person name="Wang X."/>
            <person name="Webber J."/>
            <person name="Heerema R.J."/>
            <person name="Klein P."/>
            <person name="Conner P."/>
            <person name="Grauke L."/>
            <person name="Grimwood J."/>
            <person name="Schmutz J."/>
            <person name="Randall J.J."/>
        </authorList>
    </citation>
    <scope>NUCLEOTIDE SEQUENCE</scope>
    <source>
        <tissue evidence="3">Leaf</tissue>
    </source>
</reference>
<name>A0A922FJT7_CARIL</name>
<dbReference type="Proteomes" id="UP000811246">
    <property type="component" value="Chromosome 3"/>
</dbReference>
<evidence type="ECO:0000313" key="4">
    <source>
        <dbReference type="Proteomes" id="UP000811246"/>
    </source>
</evidence>
<feature type="region of interest" description="Disordered" evidence="1">
    <location>
        <begin position="166"/>
        <end position="328"/>
    </location>
</feature>
<protein>
    <recommendedName>
        <fullName evidence="2">SAP domain-containing protein</fullName>
    </recommendedName>
</protein>
<dbReference type="SMART" id="SM00513">
    <property type="entry name" value="SAP"/>
    <property type="match status" value="1"/>
</dbReference>
<comment type="caution">
    <text evidence="3">The sequence shown here is derived from an EMBL/GenBank/DDBJ whole genome shotgun (WGS) entry which is preliminary data.</text>
</comment>
<feature type="domain" description="SAP" evidence="2">
    <location>
        <begin position="13"/>
        <end position="47"/>
    </location>
</feature>
<dbReference type="AlphaFoldDB" id="A0A922FJT7"/>
<feature type="compositionally biased region" description="Polar residues" evidence="1">
    <location>
        <begin position="177"/>
        <end position="208"/>
    </location>
</feature>
<evidence type="ECO:0000259" key="2">
    <source>
        <dbReference type="PROSITE" id="PS50800"/>
    </source>
</evidence>
<feature type="compositionally biased region" description="Basic and acidic residues" evidence="1">
    <location>
        <begin position="512"/>
        <end position="540"/>
    </location>
</feature>
<feature type="compositionally biased region" description="Basic and acidic residues" evidence="1">
    <location>
        <begin position="418"/>
        <end position="449"/>
    </location>
</feature>
<feature type="compositionally biased region" description="Low complexity" evidence="1">
    <location>
        <begin position="568"/>
        <end position="577"/>
    </location>
</feature>
<organism evidence="3 4">
    <name type="scientific">Carya illinoinensis</name>
    <name type="common">Pecan</name>
    <dbReference type="NCBI Taxonomy" id="32201"/>
    <lineage>
        <taxon>Eukaryota</taxon>
        <taxon>Viridiplantae</taxon>
        <taxon>Streptophyta</taxon>
        <taxon>Embryophyta</taxon>
        <taxon>Tracheophyta</taxon>
        <taxon>Spermatophyta</taxon>
        <taxon>Magnoliopsida</taxon>
        <taxon>eudicotyledons</taxon>
        <taxon>Gunneridae</taxon>
        <taxon>Pentapetalae</taxon>
        <taxon>rosids</taxon>
        <taxon>fabids</taxon>
        <taxon>Fagales</taxon>
        <taxon>Juglandaceae</taxon>
        <taxon>Carya</taxon>
    </lineage>
</organism>
<proteinExistence type="predicted"/>
<dbReference type="Pfam" id="PF02037">
    <property type="entry name" value="SAP"/>
    <property type="match status" value="1"/>
</dbReference>
<evidence type="ECO:0000313" key="3">
    <source>
        <dbReference type="EMBL" id="KAG6721885.1"/>
    </source>
</evidence>
<sequence>MSSQYPILGNRPIDQWKVTELKEELKRRKLTIKGLKDDLIRRLDEAIRIEMESAGNDVDNVLNSGTQPLVGARDVQSVPVAAETAKYLADHGGKKNKEPDKVVVQVDINDSVAALDQEKVEEAGFSGTDSGRVEEKLVVHTTAIETSAKVSEIVVSEVALSGQDLEKFETEKESRNSKPQLDNEGSTPQLGNEGSTPQLGNEGSTPQLGNEGYEGSTPLLGNEGSTPLLGNEGSTPQLGNEGYEGSTPLPGNEGSTPLLGNEGSTPQLGNEGYEGSTPLRGNEGYEGSTPLLGNEGSTPLLGNEGSTPQLGNEGYEGSTPLRGNEGSTPLHGIESLKTPESVKLDCSTPDNQVSEVSPIFGSQVKSDSISTDSVSINEKNELKDNVITDHVKLELDVVKPEMVVPSFSNVVPVGGESHPMDVEEPLENKTSDAEKDDNNATDADISKKIDGTDVGYSEKLNLDRSSGDDSMEEDVLEGKQIDWKYNSEEVNKSGVPIVKEESHAAVLGDSLSGEKRDVQVENESHRAATVEKRKLDDVHTDQAAANNEPIKRQRRWNSEGLKVPEPQSTNSTPNTTPKDAFQTTPKDTFQTTPKDNFQSTGLKRNLSRSDSTNSDSTPKERVVPPSQKAPSNSLRIDRFLRPFTLKAVQELLGKTGTVTNFWMDHIKTHCYVTVRLDFPTHYLVFTVAHFLRSVLGYKEGVAFLHFKAVSCCLSNVQRFY</sequence>
<feature type="region of interest" description="Disordered" evidence="1">
    <location>
        <begin position="509"/>
        <end position="631"/>
    </location>
</feature>
<dbReference type="PROSITE" id="PS50800">
    <property type="entry name" value="SAP"/>
    <property type="match status" value="1"/>
</dbReference>
<dbReference type="CDD" id="cd12432">
    <property type="entry name" value="RRM_ACINU"/>
    <property type="match status" value="1"/>
</dbReference>